<dbReference type="InterPro" id="IPR002048">
    <property type="entry name" value="EF_hand_dom"/>
</dbReference>
<evidence type="ECO:0000256" key="4">
    <source>
        <dbReference type="ARBA" id="ARBA00022837"/>
    </source>
</evidence>
<keyword evidence="2" id="KW-0479">Metal-binding</keyword>
<evidence type="ECO:0000259" key="7">
    <source>
        <dbReference type="PROSITE" id="PS50222"/>
    </source>
</evidence>
<reference evidence="8 9" key="1">
    <citation type="journal article" date="2012" name="Nucleic Acids Res.">
        <title>Sequencing of the smallest Apicomplexan genome from the human pathogen Babesia microti.</title>
        <authorList>
            <person name="Cornillot E."/>
            <person name="Hadj-Kaddour K."/>
            <person name="Dassouli A."/>
            <person name="Noel B."/>
            <person name="Ranwez V."/>
            <person name="Vacherie B."/>
            <person name="Augagneur Y."/>
            <person name="Bres V."/>
            <person name="Duclos A."/>
            <person name="Randazzo S."/>
            <person name="Carcy B."/>
            <person name="Debierre-Grockiego F."/>
            <person name="Delbecq S."/>
            <person name="Moubri-Menage K."/>
            <person name="Shams-Eldin H."/>
            <person name="Usmani-Brown S."/>
            <person name="Bringaud F."/>
            <person name="Wincker P."/>
            <person name="Vivares C.P."/>
            <person name="Schwarz R.T."/>
            <person name="Schetters T.P."/>
            <person name="Krause P.J."/>
            <person name="Gorenflot A."/>
            <person name="Berry V."/>
            <person name="Barbe V."/>
            <person name="Ben Mamoun C."/>
        </authorList>
    </citation>
    <scope>NUCLEOTIDE SEQUENCE [LARGE SCALE GENOMIC DNA]</scope>
    <source>
        <strain evidence="8 9">RI</strain>
    </source>
</reference>
<dbReference type="GO" id="GO:0004722">
    <property type="term" value="F:protein serine/threonine phosphatase activity"/>
    <property type="evidence" value="ECO:0007669"/>
    <property type="project" value="UniProtKB-EC"/>
</dbReference>
<sequence length="776" mass="87373">MDTGVKRGFELWVPQSLLLSKICGIDVSQAPYIGTPSNPDCKNPFNLLFFTPTHNFNEPTLSFPICTLFRNCPNFDGHANDILSADESEKIEKFRECFLALLNQGRGTGFSDKVAFLNVAFLHFGGKTSRGYMSKGEIQCLATTYTGIFDSGKTEESVFTCLDRKDVGMISDLDFVCGFIACSPEVNDSPKSHEGKLRLQHIFRAYDIDKDGLLNKSELRLLISDIYKHGNFENFQQSVVQDVEMLASRFDPFTYDVFYKCVEMGAIQHTEKLFRITFDLAEKVKEHLVFALANVQILSTVNPIREPLWSKEVEKMSATNSMAFTPYNSEHEISGFKYPCIASVNYGSANGVYGLHSGVFSDRSGMSSDRSEGVDVYSHISTIYPQPQSDCTKFPYQIAQFDMPQFKTINPIEPCTMHNNFDPQGKKETVSNMEISTIDAEFATQKDDKKIALELDYRINTLISDYFKRYIGHHSEAIIDQKIASSVFTQMYTTFFGLEVHKIESQIIPFRWCNYHSLLVLCNNFSHLLAKEDTIVKIKSPTRIIGELGNNFVDLIRTFNIYGWPLHSRANDDSTALSHIIINICGQINPPHAPVYSLECLLLVMSLKVLFPKHITIVGYYEKSSNPIDTYNCHLYNDILNKLSKYHNNFNLQSDKALISQCAKELLNKIIDIFDVMPKGALVDQSILVKGVPSDCDGVFGKYSMNKYIPRLTIIPHHSDQSTSLVSLSENLASLSNPSGCYNRVIPLTNNSKDGLEAASLFISGDTIVYNSLNPL</sequence>
<dbReference type="GO" id="GO:0005509">
    <property type="term" value="F:calcium ion binding"/>
    <property type="evidence" value="ECO:0007669"/>
    <property type="project" value="InterPro"/>
</dbReference>
<evidence type="ECO:0000256" key="3">
    <source>
        <dbReference type="ARBA" id="ARBA00022801"/>
    </source>
</evidence>
<accession>I7I9W1</accession>
<proteinExistence type="predicted"/>
<dbReference type="InterPro" id="IPR050341">
    <property type="entry name" value="PP1_catalytic_subunit"/>
</dbReference>
<evidence type="ECO:0000256" key="1">
    <source>
        <dbReference type="ARBA" id="ARBA00013081"/>
    </source>
</evidence>
<dbReference type="Gene3D" id="1.10.238.10">
    <property type="entry name" value="EF-hand"/>
    <property type="match status" value="1"/>
</dbReference>
<dbReference type="InterPro" id="IPR018247">
    <property type="entry name" value="EF_Hand_1_Ca_BS"/>
</dbReference>
<evidence type="ECO:0000256" key="5">
    <source>
        <dbReference type="ARBA" id="ARBA00022912"/>
    </source>
</evidence>
<feature type="domain" description="EF-hand" evidence="7">
    <location>
        <begin position="194"/>
        <end position="229"/>
    </location>
</feature>
<dbReference type="InterPro" id="IPR029052">
    <property type="entry name" value="Metallo-depent_PP-like"/>
</dbReference>
<evidence type="ECO:0000313" key="9">
    <source>
        <dbReference type="Proteomes" id="UP000002899"/>
    </source>
</evidence>
<dbReference type="PANTHER" id="PTHR11668:SF300">
    <property type="entry name" value="SERINE_THREONINE-PROTEIN PHOSPHATASE"/>
    <property type="match status" value="1"/>
</dbReference>
<keyword evidence="3" id="KW-0378">Hydrolase</keyword>
<dbReference type="KEGG" id="bmic:BmR1_04g07705"/>
<reference evidence="8 9" key="2">
    <citation type="journal article" date="2013" name="PLoS ONE">
        <title>Whole genome mapping and re-organization of the nuclear and mitochondrial genomes of Babesia microti isolates.</title>
        <authorList>
            <person name="Cornillot E."/>
            <person name="Dassouli A."/>
            <person name="Garg A."/>
            <person name="Pachikara N."/>
            <person name="Randazzo S."/>
            <person name="Depoix D."/>
            <person name="Carcy B."/>
            <person name="Delbecq S."/>
            <person name="Frutos R."/>
            <person name="Silva J.C."/>
            <person name="Sutton R."/>
            <person name="Krause P.J."/>
            <person name="Mamoun C.B."/>
        </authorList>
    </citation>
    <scope>NUCLEOTIDE SEQUENCE [LARGE SCALE GENOMIC DNA]</scope>
    <source>
        <strain evidence="8 9">RI</strain>
    </source>
</reference>
<gene>
    <name evidence="8" type="ORF">BmR1_04g07705</name>
</gene>
<keyword evidence="4" id="KW-0106">Calcium</keyword>
<dbReference type="GO" id="GO:0005737">
    <property type="term" value="C:cytoplasm"/>
    <property type="evidence" value="ECO:0007669"/>
    <property type="project" value="TreeGrafter"/>
</dbReference>
<evidence type="ECO:0000313" key="8">
    <source>
        <dbReference type="EMBL" id="CCF75729.1"/>
    </source>
</evidence>
<dbReference type="SMART" id="SM00054">
    <property type="entry name" value="EFh"/>
    <property type="match status" value="1"/>
</dbReference>
<organism evidence="8 9">
    <name type="scientific">Babesia microti (strain RI)</name>
    <dbReference type="NCBI Taxonomy" id="1133968"/>
    <lineage>
        <taxon>Eukaryota</taxon>
        <taxon>Sar</taxon>
        <taxon>Alveolata</taxon>
        <taxon>Apicomplexa</taxon>
        <taxon>Aconoidasida</taxon>
        <taxon>Piroplasmida</taxon>
        <taxon>Babesiidae</taxon>
        <taxon>Babesia</taxon>
    </lineage>
</organism>
<dbReference type="GO" id="GO:0005634">
    <property type="term" value="C:nucleus"/>
    <property type="evidence" value="ECO:0007669"/>
    <property type="project" value="TreeGrafter"/>
</dbReference>
<evidence type="ECO:0000256" key="6">
    <source>
        <dbReference type="ARBA" id="ARBA00023211"/>
    </source>
</evidence>
<dbReference type="SUPFAM" id="SSF47473">
    <property type="entry name" value="EF-hand"/>
    <property type="match status" value="1"/>
</dbReference>
<dbReference type="AlphaFoldDB" id="I7I9W1"/>
<dbReference type="Gene3D" id="3.60.21.10">
    <property type="match status" value="1"/>
</dbReference>
<dbReference type="RefSeq" id="XP_012650137.1">
    <property type="nucleotide sequence ID" value="XM_012794683.1"/>
</dbReference>
<name>I7I9W1_BABMR</name>
<dbReference type="EMBL" id="LN871599">
    <property type="protein sequence ID" value="CCF75729.1"/>
    <property type="molecule type" value="Genomic_DNA"/>
</dbReference>
<reference evidence="8 9" key="3">
    <citation type="journal article" date="2016" name="Sci. Rep.">
        <title>Genome-wide diversity and gene expression profiling of Babesia microti isolates identify polymorphic genes that mediate host-pathogen interactions.</title>
        <authorList>
            <person name="Silva J.C."/>
            <person name="Cornillot E."/>
            <person name="McCracken C."/>
            <person name="Usmani-Brown S."/>
            <person name="Dwivedi A."/>
            <person name="Ifeonu O.O."/>
            <person name="Crabtree J."/>
            <person name="Gotia H.T."/>
            <person name="Virji A.Z."/>
            <person name="Reynes C."/>
            <person name="Colinge J."/>
            <person name="Kumar V."/>
            <person name="Lawres L."/>
            <person name="Pazzi J.E."/>
            <person name="Pablo J.V."/>
            <person name="Hung C."/>
            <person name="Brancato J."/>
            <person name="Kumari P."/>
            <person name="Orvis J."/>
            <person name="Tretina K."/>
            <person name="Chibucos M."/>
            <person name="Ott S."/>
            <person name="Sadzewicz L."/>
            <person name="Sengamalay N."/>
            <person name="Shetty A.C."/>
            <person name="Su Q."/>
            <person name="Tallon L."/>
            <person name="Fraser C.M."/>
            <person name="Frutos R."/>
            <person name="Molina D.M."/>
            <person name="Krause P.J."/>
            <person name="Ben Mamoun C."/>
        </authorList>
    </citation>
    <scope>NUCLEOTIDE SEQUENCE [LARGE SCALE GENOMIC DNA]</scope>
    <source>
        <strain evidence="8 9">RI</strain>
    </source>
</reference>
<dbReference type="PROSITE" id="PS50222">
    <property type="entry name" value="EF_HAND_2"/>
    <property type="match status" value="1"/>
</dbReference>
<keyword evidence="6" id="KW-0464">Manganese</keyword>
<dbReference type="InterPro" id="IPR011992">
    <property type="entry name" value="EF-hand-dom_pair"/>
</dbReference>
<dbReference type="PROSITE" id="PS00018">
    <property type="entry name" value="EF_HAND_1"/>
    <property type="match status" value="1"/>
</dbReference>
<dbReference type="VEuPathDB" id="PiroplasmaDB:BmR1_04g07705"/>
<dbReference type="SUPFAM" id="SSF56300">
    <property type="entry name" value="Metallo-dependent phosphatases"/>
    <property type="match status" value="1"/>
</dbReference>
<dbReference type="OrthoDB" id="442428at2759"/>
<dbReference type="PANTHER" id="PTHR11668">
    <property type="entry name" value="SERINE/THREONINE PROTEIN PHOSPHATASE"/>
    <property type="match status" value="1"/>
</dbReference>
<keyword evidence="9" id="KW-1185">Reference proteome</keyword>
<dbReference type="GeneID" id="24426181"/>
<dbReference type="Proteomes" id="UP000002899">
    <property type="component" value="Chromosome IV"/>
</dbReference>
<keyword evidence="5" id="KW-0904">Protein phosphatase</keyword>
<protein>
    <recommendedName>
        <fullName evidence="1">protein-serine/threonine phosphatase</fullName>
        <ecNumber evidence="1">3.1.3.16</ecNumber>
    </recommendedName>
</protein>
<evidence type="ECO:0000256" key="2">
    <source>
        <dbReference type="ARBA" id="ARBA00022723"/>
    </source>
</evidence>
<dbReference type="EC" id="3.1.3.16" evidence="1"/>